<dbReference type="AlphaFoldDB" id="J9UVJ1"/>
<dbReference type="RefSeq" id="WP_014936189.1">
    <property type="nucleotide sequence ID" value="NC_018607.1"/>
</dbReference>
<keyword evidence="1" id="KW-0732">Signal</keyword>
<evidence type="ECO:0000313" key="3">
    <source>
        <dbReference type="Proteomes" id="UP000007346"/>
    </source>
</evidence>
<dbReference type="Proteomes" id="UP000007346">
    <property type="component" value="Chromosome"/>
</dbReference>
<accession>J9UVJ1</accession>
<organism evidence="2 3">
    <name type="scientific">Brachyspira pilosicoli B2904</name>
    <dbReference type="NCBI Taxonomy" id="1133568"/>
    <lineage>
        <taxon>Bacteria</taxon>
        <taxon>Pseudomonadati</taxon>
        <taxon>Spirochaetota</taxon>
        <taxon>Spirochaetia</taxon>
        <taxon>Brachyspirales</taxon>
        <taxon>Brachyspiraceae</taxon>
        <taxon>Brachyspira</taxon>
    </lineage>
</organism>
<dbReference type="KEGG" id="bpj:B2904_orf1618"/>
<dbReference type="EMBL" id="CP003490">
    <property type="protein sequence ID" value="AFR70953.1"/>
    <property type="molecule type" value="Genomic_DNA"/>
</dbReference>
<evidence type="ECO:0000256" key="1">
    <source>
        <dbReference type="SAM" id="SignalP"/>
    </source>
</evidence>
<feature type="signal peptide" evidence="1">
    <location>
        <begin position="1"/>
        <end position="20"/>
    </location>
</feature>
<dbReference type="PATRIC" id="fig|1133568.3.peg.1619"/>
<dbReference type="HOGENOM" id="CLU_1084490_0_0_12"/>
<proteinExistence type="predicted"/>
<feature type="chain" id="PRO_5003827519" description="Serpentine_recp domain containing protein" evidence="1">
    <location>
        <begin position="21"/>
        <end position="253"/>
    </location>
</feature>
<sequence>MKKLIIALMMIASLSGGLFAQNIGEKTGNAFWDYMHGRSLFGINFGPTLYAGIFDNLVQFVSVDKMVTQGGGDTTGTDLSLKHYAFGLGFSYDFAPLDFMTVGLDIGFSVGELKSGENRISFSTVPWSLNVKFFFWKNAPFGFFLSPRIGGTALRVNGYGQNIVANGITSLYSHGGFYLSLELGWRIQLFPKTGANWPVQVGIDISLFDFGYYVAPWASPIFDVPQFSGFLGYKVFSNIRALILPRIGITLRF</sequence>
<protein>
    <recommendedName>
        <fullName evidence="4">Serpentine_recp domain containing protein</fullName>
    </recommendedName>
</protein>
<reference evidence="2 3" key="1">
    <citation type="journal article" date="2012" name="BMC Genomics">
        <title>Comparative genomics of Brachyspira pilosicoli strains: genome rearrangements, reductions and correlation of genetic compliment with phenotypic diversity.</title>
        <authorList>
            <person name="Mappley L.J."/>
            <person name="Black M.L."/>
            <person name="Abuoun M."/>
            <person name="Darby A.C."/>
            <person name="Woodward M.J."/>
            <person name="Parkhill J."/>
            <person name="Turner A.K."/>
            <person name="Bellgard M.I."/>
            <person name="La T."/>
            <person name="Phillips N.D."/>
            <person name="La Ragione R.M."/>
            <person name="Hampson D.J."/>
        </authorList>
    </citation>
    <scope>NUCLEOTIDE SEQUENCE [LARGE SCALE GENOMIC DNA]</scope>
    <source>
        <strain evidence="2">B2904</strain>
    </source>
</reference>
<evidence type="ECO:0008006" key="4">
    <source>
        <dbReference type="Google" id="ProtNLM"/>
    </source>
</evidence>
<gene>
    <name evidence="2" type="ORF">B2904_orf1618</name>
</gene>
<name>J9UVJ1_BRAPL</name>
<evidence type="ECO:0000313" key="2">
    <source>
        <dbReference type="EMBL" id="AFR70953.1"/>
    </source>
</evidence>